<dbReference type="GO" id="GO:0017022">
    <property type="term" value="F:myosin binding"/>
    <property type="evidence" value="ECO:0007669"/>
    <property type="project" value="InterPro"/>
</dbReference>
<organism evidence="16 17">
    <name type="scientific">Myriangium duriaei CBS 260.36</name>
    <dbReference type="NCBI Taxonomy" id="1168546"/>
    <lineage>
        <taxon>Eukaryota</taxon>
        <taxon>Fungi</taxon>
        <taxon>Dikarya</taxon>
        <taxon>Ascomycota</taxon>
        <taxon>Pezizomycotina</taxon>
        <taxon>Dothideomycetes</taxon>
        <taxon>Dothideomycetidae</taxon>
        <taxon>Myriangiales</taxon>
        <taxon>Myriangiaceae</taxon>
        <taxon>Myriangium</taxon>
    </lineage>
</organism>
<evidence type="ECO:0000256" key="14">
    <source>
        <dbReference type="SAM" id="Phobius"/>
    </source>
</evidence>
<comment type="caution">
    <text evidence="16">The sequence shown here is derived from an EMBL/GenBank/DDBJ whole genome shotgun (WGS) entry which is preliminary data.</text>
</comment>
<evidence type="ECO:0000256" key="5">
    <source>
        <dbReference type="ARBA" id="ARBA00018125"/>
    </source>
</evidence>
<gene>
    <name evidence="16" type="ORF">K461DRAFT_275821</name>
</gene>
<keyword evidence="7 14" id="KW-0812">Transmembrane</keyword>
<dbReference type="InterPro" id="IPR026858">
    <property type="entry name" value="Vezatin"/>
</dbReference>
<keyword evidence="12" id="KW-0539">Nucleus</keyword>
<keyword evidence="6" id="KW-1003">Cell membrane</keyword>
<feature type="transmembrane region" description="Helical" evidence="14">
    <location>
        <begin position="170"/>
        <end position="190"/>
    </location>
</feature>
<evidence type="ECO:0000313" key="17">
    <source>
        <dbReference type="Proteomes" id="UP000799439"/>
    </source>
</evidence>
<evidence type="ECO:0000313" key="16">
    <source>
        <dbReference type="EMBL" id="KAF2154666.1"/>
    </source>
</evidence>
<feature type="compositionally biased region" description="Polar residues" evidence="13">
    <location>
        <begin position="19"/>
        <end position="34"/>
    </location>
</feature>
<evidence type="ECO:0000256" key="4">
    <source>
        <dbReference type="ARBA" id="ARBA00007245"/>
    </source>
</evidence>
<keyword evidence="8" id="KW-0965">Cell junction</keyword>
<evidence type="ECO:0000256" key="6">
    <source>
        <dbReference type="ARBA" id="ARBA00022475"/>
    </source>
</evidence>
<evidence type="ECO:0000256" key="13">
    <source>
        <dbReference type="SAM" id="MobiDB-lite"/>
    </source>
</evidence>
<evidence type="ECO:0000256" key="2">
    <source>
        <dbReference type="ARBA" id="ARBA00004536"/>
    </source>
</evidence>
<evidence type="ECO:0000256" key="7">
    <source>
        <dbReference type="ARBA" id="ARBA00022692"/>
    </source>
</evidence>
<keyword evidence="11 14" id="KW-0472">Membrane</keyword>
<evidence type="ECO:0000256" key="1">
    <source>
        <dbReference type="ARBA" id="ARBA00004123"/>
    </source>
</evidence>
<dbReference type="EMBL" id="ML996083">
    <property type="protein sequence ID" value="KAF2154666.1"/>
    <property type="molecule type" value="Genomic_DNA"/>
</dbReference>
<keyword evidence="10" id="KW-0175">Coiled coil</keyword>
<dbReference type="GO" id="GO:0005634">
    <property type="term" value="C:nucleus"/>
    <property type="evidence" value="ECO:0007669"/>
    <property type="project" value="UniProtKB-SubCell"/>
</dbReference>
<dbReference type="GO" id="GO:0005886">
    <property type="term" value="C:plasma membrane"/>
    <property type="evidence" value="ECO:0007669"/>
    <property type="project" value="UniProtKB-SubCell"/>
</dbReference>
<evidence type="ECO:0000256" key="11">
    <source>
        <dbReference type="ARBA" id="ARBA00023136"/>
    </source>
</evidence>
<dbReference type="OrthoDB" id="21151at2759"/>
<dbReference type="AlphaFoldDB" id="A0A9P4J3Y0"/>
<feature type="region of interest" description="Disordered" evidence="13">
    <location>
        <begin position="1"/>
        <end position="44"/>
    </location>
</feature>
<feature type="domain" description="Myosin-binding" evidence="15">
    <location>
        <begin position="150"/>
        <end position="427"/>
    </location>
</feature>
<dbReference type="Proteomes" id="UP000799439">
    <property type="component" value="Unassembled WGS sequence"/>
</dbReference>
<keyword evidence="9 14" id="KW-1133">Transmembrane helix</keyword>
<evidence type="ECO:0000256" key="9">
    <source>
        <dbReference type="ARBA" id="ARBA00022989"/>
    </source>
</evidence>
<evidence type="ECO:0000256" key="8">
    <source>
        <dbReference type="ARBA" id="ARBA00022949"/>
    </source>
</evidence>
<dbReference type="GO" id="GO:0098609">
    <property type="term" value="P:cell-cell adhesion"/>
    <property type="evidence" value="ECO:0007669"/>
    <property type="project" value="InterPro"/>
</dbReference>
<proteinExistence type="inferred from homology"/>
<evidence type="ECO:0000256" key="10">
    <source>
        <dbReference type="ARBA" id="ARBA00023054"/>
    </source>
</evidence>
<dbReference type="Pfam" id="PF12632">
    <property type="entry name" value="Vezatin"/>
    <property type="match status" value="1"/>
</dbReference>
<protein>
    <recommendedName>
        <fullName evidence="5">Vezatin</fullName>
    </recommendedName>
</protein>
<comment type="subcellular location">
    <subcellularLocation>
        <location evidence="2">Cell junction</location>
        <location evidence="2">Adherens junction</location>
    </subcellularLocation>
    <subcellularLocation>
        <location evidence="3">Cell membrane</location>
        <topology evidence="3">Multi-pass membrane protein</topology>
    </subcellularLocation>
    <subcellularLocation>
        <location evidence="1">Nucleus</location>
    </subcellularLocation>
</comment>
<dbReference type="InterPro" id="IPR026859">
    <property type="entry name" value="Myosin-bd"/>
</dbReference>
<dbReference type="PANTHER" id="PTHR15989:SF5">
    <property type="entry name" value="VEZATIN"/>
    <property type="match status" value="1"/>
</dbReference>
<name>A0A9P4J3Y0_9PEZI</name>
<accession>A0A9P4J3Y0</accession>
<keyword evidence="17" id="KW-1185">Reference proteome</keyword>
<sequence>MESIFPEDSPLASILEGEGQNSLSRVPSERSTSPGPDADPNFAPLCSTTLRSHLGGSTIKNLRLKIPHSRKISEAHQAWTRAIDMRVGMTENTRFLDRFRYILVASQLLEESPDHSLLQISKGPGADSLDTPVTSGSLALYTNKGAALTACIAFLTVWIFAWALSSSNKTIPAVVVLTHCALTAAVIYFHGRRQMIKYLRVQVLSAAATLVRDLQNFELSTGTSISLLQDVEVVARGYGSNTVHSTPKADDTSTLRRCLQLRRCLSRSLSRMTDGFNTAHIDLAPLVDPDDYNKFLDIYDVSREGIQQAMSVRGGDEMEAESSGALRILNYRASVLRRAILCILLSLEAEGDVSDYDRWRTVTGAMMDLSKIAKNNSQRLVESLESLETLAVSPSPIAQPKHANERLRTQVRKISTLSSGIKTLQAKMTILREESNSAMSRADDLTDLGPLLTSQYESIGSDIQALLREWEHGKAALSANIIRHERRISLASSPGVRSPTSTSTFSGLLSVDEGGPADALLALTGENPSSRRDTSTSPRSSMPATPSDEEVFEAIAIPKQRQRSSLSREDRIRLMHEERAKAEERKVRRESGLNMMRELRSVINLRKKPDQPAGPRVTSI</sequence>
<feature type="region of interest" description="Disordered" evidence="13">
    <location>
        <begin position="519"/>
        <end position="549"/>
    </location>
</feature>
<reference evidence="16" key="1">
    <citation type="journal article" date="2020" name="Stud. Mycol.">
        <title>101 Dothideomycetes genomes: a test case for predicting lifestyles and emergence of pathogens.</title>
        <authorList>
            <person name="Haridas S."/>
            <person name="Albert R."/>
            <person name="Binder M."/>
            <person name="Bloem J."/>
            <person name="Labutti K."/>
            <person name="Salamov A."/>
            <person name="Andreopoulos B."/>
            <person name="Baker S."/>
            <person name="Barry K."/>
            <person name="Bills G."/>
            <person name="Bluhm B."/>
            <person name="Cannon C."/>
            <person name="Castanera R."/>
            <person name="Culley D."/>
            <person name="Daum C."/>
            <person name="Ezra D."/>
            <person name="Gonzalez J."/>
            <person name="Henrissat B."/>
            <person name="Kuo A."/>
            <person name="Liang C."/>
            <person name="Lipzen A."/>
            <person name="Lutzoni F."/>
            <person name="Magnuson J."/>
            <person name="Mondo S."/>
            <person name="Nolan M."/>
            <person name="Ohm R."/>
            <person name="Pangilinan J."/>
            <person name="Park H.-J."/>
            <person name="Ramirez L."/>
            <person name="Alfaro M."/>
            <person name="Sun H."/>
            <person name="Tritt A."/>
            <person name="Yoshinaga Y."/>
            <person name="Zwiers L.-H."/>
            <person name="Turgeon B."/>
            <person name="Goodwin S."/>
            <person name="Spatafora J."/>
            <person name="Crous P."/>
            <person name="Grigoriev I."/>
        </authorList>
    </citation>
    <scope>NUCLEOTIDE SEQUENCE</scope>
    <source>
        <strain evidence="16">CBS 260.36</strain>
    </source>
</reference>
<feature type="transmembrane region" description="Helical" evidence="14">
    <location>
        <begin position="145"/>
        <end position="164"/>
    </location>
</feature>
<evidence type="ECO:0000256" key="3">
    <source>
        <dbReference type="ARBA" id="ARBA00004651"/>
    </source>
</evidence>
<comment type="similarity">
    <text evidence="4">Belongs to the vezatin family.</text>
</comment>
<evidence type="ECO:0000259" key="15">
    <source>
        <dbReference type="Pfam" id="PF12632"/>
    </source>
</evidence>
<evidence type="ECO:0000256" key="12">
    <source>
        <dbReference type="ARBA" id="ARBA00023242"/>
    </source>
</evidence>
<dbReference type="PANTHER" id="PTHR15989">
    <property type="entry name" value="VEZATIN"/>
    <property type="match status" value="1"/>
</dbReference>